<keyword evidence="2" id="KW-1185">Reference proteome</keyword>
<evidence type="ECO:0000313" key="1">
    <source>
        <dbReference type="EMBL" id="MCW6507395.1"/>
    </source>
</evidence>
<dbReference type="AlphaFoldDB" id="A0AA41YU76"/>
<dbReference type="EMBL" id="JAMOIM010000002">
    <property type="protein sequence ID" value="MCW6507395.1"/>
    <property type="molecule type" value="Genomic_DNA"/>
</dbReference>
<proteinExistence type="predicted"/>
<name>A0AA41YU76_9HYPH</name>
<sequence length="228" mass="24886">MEHVEEQGASVVLAGNFNPAIFNPDWLVRQEVVSSAELDEGGVNVIHAEVAQFKVGSLRFEILIDRFTVHALSEPFVRVADVIADIFAKALPHTPITAMGINYFAHFRVLSRQQQTAFGRTLAPIQPWGDWGSTLESDISEQVGGLTSLSMQQVSPPDRASGHIMVTVQPSAHIPAGQGVFFQHNDHFSIAKNESSIDFPGLCLKQLTPSLQRARSVLSHLISVARGL</sequence>
<dbReference type="Proteomes" id="UP001165667">
    <property type="component" value="Unassembled WGS sequence"/>
</dbReference>
<organism evidence="1 2">
    <name type="scientific">Lichenifustis flavocetrariae</name>
    <dbReference type="NCBI Taxonomy" id="2949735"/>
    <lineage>
        <taxon>Bacteria</taxon>
        <taxon>Pseudomonadati</taxon>
        <taxon>Pseudomonadota</taxon>
        <taxon>Alphaproteobacteria</taxon>
        <taxon>Hyphomicrobiales</taxon>
        <taxon>Lichenihabitantaceae</taxon>
        <taxon>Lichenifustis</taxon>
    </lineage>
</organism>
<accession>A0AA41YU76</accession>
<protein>
    <submittedName>
        <fullName evidence="1">Uncharacterized protein</fullName>
    </submittedName>
</protein>
<dbReference type="RefSeq" id="WP_282583743.1">
    <property type="nucleotide sequence ID" value="NZ_JAMOIM010000002.1"/>
</dbReference>
<reference evidence="1" key="1">
    <citation type="submission" date="2022-05" db="EMBL/GenBank/DDBJ databases">
        <authorList>
            <person name="Pankratov T."/>
        </authorList>
    </citation>
    <scope>NUCLEOTIDE SEQUENCE</scope>
    <source>
        <strain evidence="1">BP6-180914</strain>
    </source>
</reference>
<gene>
    <name evidence="1" type="ORF">M8523_05095</name>
</gene>
<evidence type="ECO:0000313" key="2">
    <source>
        <dbReference type="Proteomes" id="UP001165667"/>
    </source>
</evidence>
<comment type="caution">
    <text evidence="1">The sequence shown here is derived from an EMBL/GenBank/DDBJ whole genome shotgun (WGS) entry which is preliminary data.</text>
</comment>